<reference evidence="1" key="1">
    <citation type="submission" date="2014-05" db="EMBL/GenBank/DDBJ databases">
        <authorList>
            <person name="Chronopoulou M."/>
        </authorList>
    </citation>
    <scope>NUCLEOTIDE SEQUENCE</scope>
    <source>
        <tissue evidence="1">Whole organism</tissue>
    </source>
</reference>
<proteinExistence type="predicted"/>
<sequence length="27" mass="3282">MTIELEPFSYHNYEPNLNLHRHSPKLT</sequence>
<evidence type="ECO:0000313" key="1">
    <source>
        <dbReference type="EMBL" id="CDW33672.1"/>
    </source>
</evidence>
<dbReference type="EMBL" id="HACA01016311">
    <property type="protein sequence ID" value="CDW33672.1"/>
    <property type="molecule type" value="Transcribed_RNA"/>
</dbReference>
<protein>
    <submittedName>
        <fullName evidence="1">Uncharacterized protein</fullName>
    </submittedName>
</protein>
<accession>A0A0K2U6W2</accession>
<name>A0A0K2U6W2_LEPSM</name>
<organism evidence="1">
    <name type="scientific">Lepeophtheirus salmonis</name>
    <name type="common">Salmon louse</name>
    <name type="synonym">Caligus salmonis</name>
    <dbReference type="NCBI Taxonomy" id="72036"/>
    <lineage>
        <taxon>Eukaryota</taxon>
        <taxon>Metazoa</taxon>
        <taxon>Ecdysozoa</taxon>
        <taxon>Arthropoda</taxon>
        <taxon>Crustacea</taxon>
        <taxon>Multicrustacea</taxon>
        <taxon>Hexanauplia</taxon>
        <taxon>Copepoda</taxon>
        <taxon>Siphonostomatoida</taxon>
        <taxon>Caligidae</taxon>
        <taxon>Lepeophtheirus</taxon>
    </lineage>
</organism>
<dbReference type="AlphaFoldDB" id="A0A0K2U6W2"/>